<evidence type="ECO:0000313" key="2">
    <source>
        <dbReference type="EMBL" id="SYZ68409.1"/>
    </source>
</evidence>
<gene>
    <name evidence="2" type="ORF">LBRM2904_31.2190</name>
</gene>
<accession>A0A3P3ZDT8</accession>
<reference evidence="2 3" key="1">
    <citation type="submission" date="2018-09" db="EMBL/GenBank/DDBJ databases">
        <authorList>
            <person name="Peiro R."/>
            <person name="Begona"/>
            <person name="Cbmso G."/>
            <person name="Lopez M."/>
            <person name="Gonzalez S."/>
        </authorList>
    </citation>
    <scope>NUCLEOTIDE SEQUENCE [LARGE SCALE GENOMIC DNA]</scope>
</reference>
<protein>
    <submittedName>
        <fullName evidence="2">Hypothetical_protein</fullName>
    </submittedName>
</protein>
<evidence type="ECO:0000313" key="3">
    <source>
        <dbReference type="Proteomes" id="UP000319462"/>
    </source>
</evidence>
<dbReference type="EMBL" id="LS997630">
    <property type="protein sequence ID" value="SYZ68409.1"/>
    <property type="molecule type" value="Genomic_DNA"/>
</dbReference>
<dbReference type="AlphaFoldDB" id="A0A3P3ZDT8"/>
<feature type="region of interest" description="Disordered" evidence="1">
    <location>
        <begin position="1"/>
        <end position="102"/>
    </location>
</feature>
<dbReference type="VEuPathDB" id="TriTrypDB:LbrM.31.2440"/>
<dbReference type="KEGG" id="lbz:LBRM_31_2440"/>
<organism evidence="2 3">
    <name type="scientific">Leishmania braziliensis MHOM/BR/75/M2904</name>
    <dbReference type="NCBI Taxonomy" id="420245"/>
    <lineage>
        <taxon>Eukaryota</taxon>
        <taxon>Discoba</taxon>
        <taxon>Euglenozoa</taxon>
        <taxon>Kinetoplastea</taxon>
        <taxon>Metakinetoplastina</taxon>
        <taxon>Trypanosomatida</taxon>
        <taxon>Trypanosomatidae</taxon>
        <taxon>Leishmaniinae</taxon>
        <taxon>Leishmania</taxon>
        <taxon>Leishmania braziliensis species complex</taxon>
    </lineage>
</organism>
<feature type="region of interest" description="Disordered" evidence="1">
    <location>
        <begin position="121"/>
        <end position="146"/>
    </location>
</feature>
<feature type="compositionally biased region" description="Basic and acidic residues" evidence="1">
    <location>
        <begin position="41"/>
        <end position="63"/>
    </location>
</feature>
<dbReference type="RefSeq" id="XP_001567237.2">
    <property type="nucleotide sequence ID" value="XM_001567187.2"/>
</dbReference>
<name>A0A3P3ZDT8_LEIBR</name>
<feature type="compositionally biased region" description="Basic and acidic residues" evidence="1">
    <location>
        <begin position="18"/>
        <end position="30"/>
    </location>
</feature>
<dbReference type="Proteomes" id="UP000319462">
    <property type="component" value="Chromosome 31"/>
</dbReference>
<evidence type="ECO:0000256" key="1">
    <source>
        <dbReference type="SAM" id="MobiDB-lite"/>
    </source>
</evidence>
<sequence length="772" mass="82618">MPARGSPQPCKRFGTFGDPHREPTQAEREFYASLARIRTKSKAEREKLPVEKKSQEDIEREGNRGGTSQEKSANKLLSAGRRSLTPGTPETGNALAVPCPPPRDHRLTVLSAVGLPNRTTPPVWEANRHEARSCTASDDTSDCKRTSERRRGFGFNEEHTPEGLYKPVDSILLPSRYRSASPSQESPPCGQRARRVLRGSLADASEAPERASDLPLAAQLLEELPRMKVTLASQTSAQTFPKNGAVDPSSAMGGDGSCGNIDMSRVAHLSEDEMGMESRIGQALDAFHREHSSGGSMIRGLTNEQVKTLEQLLAKRRKLCSVAVAAHSSPSKPPAPHPPEARAVIEERLAATEASPKATKINPMTKQGTTQEAAVQKKAALRSLHSAPMSTPRAVAAAGVASLAQVATLPPLARAPLNEVVPKATLVRAPSPLSATETVCAVPSPTITQSHPILHANDTGRHILTTSSETRKQEHRQKPACVFNLSRGASPSRSGNGGFLCVFPCTNGLASRGGLAEKEGTRAPQNTSRTEMRTQARVASSAETVEEACRQYAEQCRRDAQELHISIEQQRQRVGAAPRKVDSVSPNSITHISAVILPTPTGEVVGSWSQPFPPHPRESENALPFTASLVYERSPTVASRISARIISHMDTTSIAGRCSTSSAVSVAEETGKLIMMAYHNADSPQVNQLHINTGALDLRQCVLSDAPAHTASSGVSGSSAWGDDASRTSSDLYTLSSLLEYQSAISPHQQVTGKTPTPLSSTEVLLLPFSTL</sequence>
<proteinExistence type="predicted"/>
<feature type="region of interest" description="Disordered" evidence="1">
    <location>
        <begin position="512"/>
        <end position="533"/>
    </location>
</feature>